<dbReference type="EMBL" id="AJ555472">
    <property type="protein sequence ID" value="CAD88225.1"/>
    <property type="molecule type" value="Genomic_DNA"/>
</dbReference>
<accession>Q8FQT1</accession>
<sequence length="151" mass="16171">MMWRVWRWSSTGTPRNPDPSNNQGHPMNLRRTLAVAAASVMALTATIAPAQAQNADIVSGINNLIDTFDCDLLRTGLTQTGLVTPETTRSELAATLRTTANLGEIDVAFAFVGSAYAGRIADRAQTCGIVQPDPEQDILTQLQNLSSNLSS</sequence>
<protein>
    <submittedName>
        <fullName evidence="3">PorC protein</fullName>
    </submittedName>
</protein>
<proteinExistence type="predicted"/>
<evidence type="ECO:0000313" key="3">
    <source>
        <dbReference type="EMBL" id="CAD88225.1"/>
    </source>
</evidence>
<feature type="compositionally biased region" description="Polar residues" evidence="1">
    <location>
        <begin position="8"/>
        <end position="25"/>
    </location>
</feature>
<organism evidence="2 4">
    <name type="scientific">Corynebacterium efficiens (strain DSM 44549 / YS-314 / AJ 12310 / JCM 11189 / NBRC 100395)</name>
    <dbReference type="NCBI Taxonomy" id="196164"/>
    <lineage>
        <taxon>Bacteria</taxon>
        <taxon>Bacillati</taxon>
        <taxon>Actinomycetota</taxon>
        <taxon>Actinomycetes</taxon>
        <taxon>Mycobacteriales</taxon>
        <taxon>Corynebacteriaceae</taxon>
        <taxon>Corynebacterium</taxon>
    </lineage>
</organism>
<name>Q8FQT1_COREF</name>
<dbReference type="Pfam" id="PF11565">
    <property type="entry name" value="PorB"/>
    <property type="match status" value="1"/>
</dbReference>
<dbReference type="InterPro" id="IPR021114">
    <property type="entry name" value="Porin_PorB/PorC"/>
</dbReference>
<evidence type="ECO:0000313" key="2">
    <source>
        <dbReference type="EMBL" id="BAC17848.1"/>
    </source>
</evidence>
<gene>
    <name evidence="3" type="primary">porC</name>
</gene>
<dbReference type="HOGENOM" id="CLU_149204_0_0_11"/>
<dbReference type="KEGG" id="cef:CE1038"/>
<dbReference type="AlphaFoldDB" id="Q8FQT1"/>
<keyword evidence="4" id="KW-1185">Reference proteome</keyword>
<dbReference type="Gene3D" id="1.10.10.1280">
    <property type="entry name" value="Alpha-helical porin B/porin C"/>
    <property type="match status" value="1"/>
</dbReference>
<reference evidence="2 4" key="1">
    <citation type="journal article" date="2003" name="Genome Res.">
        <title>Comparative complete genome sequence analysis of the amino acid replacements responsible for the thermostability of Corynebacterium efficiens.</title>
        <authorList>
            <person name="Nishio Y."/>
            <person name="Nakamura Y."/>
            <person name="Kawarabayasi Y."/>
            <person name="Usuda Y."/>
            <person name="Kimura E."/>
            <person name="Sugimoto S."/>
            <person name="Matsui K."/>
            <person name="Yamagishi A."/>
            <person name="Kikuchi H."/>
            <person name="Ikeo K."/>
            <person name="Gojobori T."/>
        </authorList>
    </citation>
    <scope>NUCLEOTIDE SEQUENCE [LARGE SCALE GENOMIC DNA]</scope>
    <source>
        <strain evidence="4">DSM 44549 / YS-314 / AJ 12310 / JCM 11189 / NBRC 100395</strain>
        <strain evidence="2">YS-314</strain>
    </source>
</reference>
<accession>Q84CP5</accession>
<evidence type="ECO:0000313" key="4">
    <source>
        <dbReference type="Proteomes" id="UP000001409"/>
    </source>
</evidence>
<dbReference type="STRING" id="196164.gene:10741445"/>
<dbReference type="InterPro" id="IPR041910">
    <property type="entry name" value="Alpha_h_PorB/PorC"/>
</dbReference>
<feature type="region of interest" description="Disordered" evidence="1">
    <location>
        <begin position="1"/>
        <end position="27"/>
    </location>
</feature>
<dbReference type="EMBL" id="BA000035">
    <property type="protein sequence ID" value="BAC17848.1"/>
    <property type="molecule type" value="Genomic_DNA"/>
</dbReference>
<dbReference type="Proteomes" id="UP000001409">
    <property type="component" value="Chromosome"/>
</dbReference>
<evidence type="ECO:0000256" key="1">
    <source>
        <dbReference type="SAM" id="MobiDB-lite"/>
    </source>
</evidence>
<reference evidence="3" key="2">
    <citation type="journal article" date="2003" name="Mol. Microbiol.">
        <title>Identification of an anion-specific channel in the cell wall of the Gram-positive bacterium Corynebacterium glutamicum.</title>
        <authorList>
            <person name="Costa-Riu N."/>
            <person name="Maier E."/>
            <person name="Burkovski A."/>
            <person name="Kramer R."/>
            <person name="Lottspeich F."/>
            <person name="Benz R."/>
        </authorList>
    </citation>
    <scope>NUCLEOTIDE SEQUENCE</scope>
</reference>